<feature type="transmembrane region" description="Helical" evidence="1">
    <location>
        <begin position="45"/>
        <end position="69"/>
    </location>
</feature>
<organism evidence="2">
    <name type="scientific">freshwater metagenome</name>
    <dbReference type="NCBI Taxonomy" id="449393"/>
    <lineage>
        <taxon>unclassified sequences</taxon>
        <taxon>metagenomes</taxon>
        <taxon>ecological metagenomes</taxon>
    </lineage>
</organism>
<dbReference type="AlphaFoldDB" id="A0A6J6TCV5"/>
<gene>
    <name evidence="2" type="ORF">UFOPK2766_01307</name>
    <name evidence="3" type="ORF">UFOPK3519_01825</name>
</gene>
<keyword evidence="1" id="KW-0472">Membrane</keyword>
<proteinExistence type="predicted"/>
<dbReference type="EMBL" id="CAFBMG010000215">
    <property type="protein sequence ID" value="CAB4918762.1"/>
    <property type="molecule type" value="Genomic_DNA"/>
</dbReference>
<dbReference type="EMBL" id="CAEZYU010000057">
    <property type="protein sequence ID" value="CAB4744968.1"/>
    <property type="molecule type" value="Genomic_DNA"/>
</dbReference>
<feature type="transmembrane region" description="Helical" evidence="1">
    <location>
        <begin position="21"/>
        <end position="39"/>
    </location>
</feature>
<keyword evidence="1" id="KW-0812">Transmembrane</keyword>
<evidence type="ECO:0000256" key="1">
    <source>
        <dbReference type="SAM" id="Phobius"/>
    </source>
</evidence>
<sequence>MSDPVLEKRERIRKLCELGSKIGYSCFAAAMLLFVIAFIADFPSWIVSVIIAAMILGSVTLLPAIVFGYGVKAADAEDRGEKFGY</sequence>
<reference evidence="2" key="1">
    <citation type="submission" date="2020-05" db="EMBL/GenBank/DDBJ databases">
        <authorList>
            <person name="Chiriac C."/>
            <person name="Salcher M."/>
            <person name="Ghai R."/>
            <person name="Kavagutti S V."/>
        </authorList>
    </citation>
    <scope>NUCLEOTIDE SEQUENCE</scope>
</reference>
<protein>
    <submittedName>
        <fullName evidence="2">Unannotated protein</fullName>
    </submittedName>
</protein>
<evidence type="ECO:0000313" key="3">
    <source>
        <dbReference type="EMBL" id="CAB4918762.1"/>
    </source>
</evidence>
<evidence type="ECO:0000313" key="2">
    <source>
        <dbReference type="EMBL" id="CAB4744968.1"/>
    </source>
</evidence>
<name>A0A6J6TCV5_9ZZZZ</name>
<keyword evidence="1" id="KW-1133">Transmembrane helix</keyword>
<accession>A0A6J6TCV5</accession>